<reference evidence="1" key="1">
    <citation type="journal article" date="2016" name="Mol. Biol. Evol.">
        <title>Comparative Genomics of Early-Diverging Mushroom-Forming Fungi Provides Insights into the Origins of Lignocellulose Decay Capabilities.</title>
        <authorList>
            <person name="Nagy L.G."/>
            <person name="Riley R."/>
            <person name="Tritt A."/>
            <person name="Adam C."/>
            <person name="Daum C."/>
            <person name="Floudas D."/>
            <person name="Sun H."/>
            <person name="Yadav J.S."/>
            <person name="Pangilinan J."/>
            <person name="Larsson K.H."/>
            <person name="Matsuura K."/>
            <person name="Barry K."/>
            <person name="Labutti K."/>
            <person name="Kuo R."/>
            <person name="Ohm R.A."/>
            <person name="Bhattacharya S.S."/>
            <person name="Shirouzu T."/>
            <person name="Yoshinaga Y."/>
            <person name="Martin F.M."/>
            <person name="Grigoriev I.V."/>
            <person name="Hibbett D.S."/>
        </authorList>
    </citation>
    <scope>NUCLEOTIDE SEQUENCE [LARGE SCALE GENOMIC DNA]</scope>
    <source>
        <strain evidence="1">CBS 109695</strain>
    </source>
</reference>
<dbReference type="AlphaFoldDB" id="A0A166AEW7"/>
<evidence type="ECO:0000313" key="1">
    <source>
        <dbReference type="EMBL" id="KZP11535.1"/>
    </source>
</evidence>
<accession>A0A166AEW7</accession>
<proteinExistence type="predicted"/>
<gene>
    <name evidence="1" type="ORF">FIBSPDRAFT_184007</name>
</gene>
<dbReference type="EMBL" id="KV417661">
    <property type="protein sequence ID" value="KZP11535.1"/>
    <property type="molecule type" value="Genomic_DNA"/>
</dbReference>
<protein>
    <submittedName>
        <fullName evidence="1">Uncharacterized protein</fullName>
    </submittedName>
</protein>
<sequence>MLVLHTPCPWVAATWPMDEQHALIRLHLDAFKIVPAGGQTRSGSCDTRFLVSSHPPPPGVLRDHRQTPRGLSYHGAHPASAHEVLHQDQLHPTLVVKAPARFLAHYAMISAVFPRSNLVLEEASRKSRSGTMLRSEVEVALISSLSLLIASGLRRSTSTSTSGKERRSQFGLCSSLGRRRVCRQTVIGSGAQGGQDSRD</sequence>
<name>A0A166AEW7_9AGAM</name>
<organism evidence="1">
    <name type="scientific">Athelia psychrophila</name>
    <dbReference type="NCBI Taxonomy" id="1759441"/>
    <lineage>
        <taxon>Eukaryota</taxon>
        <taxon>Fungi</taxon>
        <taxon>Dikarya</taxon>
        <taxon>Basidiomycota</taxon>
        <taxon>Agaricomycotina</taxon>
        <taxon>Agaricomycetes</taxon>
        <taxon>Agaricomycetidae</taxon>
        <taxon>Atheliales</taxon>
        <taxon>Atheliaceae</taxon>
        <taxon>Athelia</taxon>
    </lineage>
</organism>